<accession>W4PZ94</accession>
<evidence type="ECO:0000256" key="1">
    <source>
        <dbReference type="SAM" id="MobiDB-lite"/>
    </source>
</evidence>
<name>W4PZ94_9BACI</name>
<dbReference type="OrthoDB" id="2943863at2"/>
<dbReference type="EMBL" id="BAUT01000007">
    <property type="protein sequence ID" value="GAE25161.1"/>
    <property type="molecule type" value="Genomic_DNA"/>
</dbReference>
<evidence type="ECO:0000313" key="2">
    <source>
        <dbReference type="EMBL" id="GAE25161.1"/>
    </source>
</evidence>
<feature type="region of interest" description="Disordered" evidence="1">
    <location>
        <begin position="1"/>
        <end position="32"/>
    </location>
</feature>
<protein>
    <submittedName>
        <fullName evidence="2">Uncharacterized protein</fullName>
    </submittedName>
</protein>
<gene>
    <name evidence="2" type="ORF">JCM9140_1139</name>
</gene>
<reference evidence="2" key="1">
    <citation type="journal article" date="2014" name="Genome Announc.">
        <title>Draft Genome Sequences of Three Alkaliphilic Bacillus Strains, Bacillus wakoensis JCM 9140T, Bacillus akibai JCM 9157T, and Bacillus hemicellulosilyticus JCM 9152T.</title>
        <authorList>
            <person name="Yuki M."/>
            <person name="Oshima K."/>
            <person name="Suda W."/>
            <person name="Oshida Y."/>
            <person name="Kitamura K."/>
            <person name="Iida T."/>
            <person name="Hattori M."/>
            <person name="Ohkuma M."/>
        </authorList>
    </citation>
    <scope>NUCLEOTIDE SEQUENCE [LARGE SCALE GENOMIC DNA]</scope>
    <source>
        <strain evidence="2">JCM 9140</strain>
    </source>
</reference>
<evidence type="ECO:0000313" key="3">
    <source>
        <dbReference type="Proteomes" id="UP000018890"/>
    </source>
</evidence>
<dbReference type="RefSeq" id="WP_034743179.1">
    <property type="nucleotide sequence ID" value="NZ_BAUT01000007.1"/>
</dbReference>
<sequence>MYGYELEQMPHGKLPLSARERQKTAPSRNNDSNQLQRICQLFHHSLVTFQTKTGFLFEGIITGTDDEGVYVLLSTNEQKYVSFSSLTTIIYPYY</sequence>
<dbReference type="AlphaFoldDB" id="W4PZ94"/>
<comment type="caution">
    <text evidence="2">The sequence shown here is derived from an EMBL/GenBank/DDBJ whole genome shotgun (WGS) entry which is preliminary data.</text>
</comment>
<dbReference type="Proteomes" id="UP000018890">
    <property type="component" value="Unassembled WGS sequence"/>
</dbReference>
<organism evidence="2 3">
    <name type="scientific">Halalkalibacter wakoensis JCM 9140</name>
    <dbReference type="NCBI Taxonomy" id="1236970"/>
    <lineage>
        <taxon>Bacteria</taxon>
        <taxon>Bacillati</taxon>
        <taxon>Bacillota</taxon>
        <taxon>Bacilli</taxon>
        <taxon>Bacillales</taxon>
        <taxon>Bacillaceae</taxon>
        <taxon>Halalkalibacter</taxon>
    </lineage>
</organism>
<proteinExistence type="predicted"/>
<keyword evidence="3" id="KW-1185">Reference proteome</keyword>